<dbReference type="CDD" id="cd00082">
    <property type="entry name" value="HisKA"/>
    <property type="match status" value="1"/>
</dbReference>
<dbReference type="InterPro" id="IPR000700">
    <property type="entry name" value="PAS-assoc_C"/>
</dbReference>
<dbReference type="InterPro" id="IPR000014">
    <property type="entry name" value="PAS"/>
</dbReference>
<evidence type="ECO:0000313" key="10">
    <source>
        <dbReference type="Proteomes" id="UP000294684"/>
    </source>
</evidence>
<dbReference type="SMART" id="SM00388">
    <property type="entry name" value="HisKA"/>
    <property type="match status" value="1"/>
</dbReference>
<organism evidence="9 10">
    <name type="scientific">Leptospira meyeri</name>
    <dbReference type="NCBI Taxonomy" id="29508"/>
    <lineage>
        <taxon>Bacteria</taxon>
        <taxon>Pseudomonadati</taxon>
        <taxon>Spirochaetota</taxon>
        <taxon>Spirochaetia</taxon>
        <taxon>Leptospirales</taxon>
        <taxon>Leptospiraceae</taxon>
        <taxon>Leptospira</taxon>
    </lineage>
</organism>
<proteinExistence type="predicted"/>
<dbReference type="Gene3D" id="3.30.565.10">
    <property type="entry name" value="Histidine kinase-like ATPase, C-terminal domain"/>
    <property type="match status" value="1"/>
</dbReference>
<evidence type="ECO:0000259" key="8">
    <source>
        <dbReference type="PROSITE" id="PS50113"/>
    </source>
</evidence>
<feature type="domain" description="Histidine kinase" evidence="6">
    <location>
        <begin position="658"/>
        <end position="868"/>
    </location>
</feature>
<evidence type="ECO:0000259" key="7">
    <source>
        <dbReference type="PROSITE" id="PS50112"/>
    </source>
</evidence>
<dbReference type="EMBL" id="SORO01000001">
    <property type="protein sequence ID" value="TDY71749.1"/>
    <property type="molecule type" value="Genomic_DNA"/>
</dbReference>
<dbReference type="RefSeq" id="WP_004788976.1">
    <property type="nucleotide sequence ID" value="NZ_SORO01000001.1"/>
</dbReference>
<keyword evidence="10" id="KW-1185">Reference proteome</keyword>
<dbReference type="SMART" id="SM00086">
    <property type="entry name" value="PAC"/>
    <property type="match status" value="4"/>
</dbReference>
<dbReference type="SUPFAM" id="SSF55785">
    <property type="entry name" value="PYP-like sensor domain (PAS domain)"/>
    <property type="match status" value="5"/>
</dbReference>
<dbReference type="InterPro" id="IPR052162">
    <property type="entry name" value="Sensor_kinase/Photoreceptor"/>
</dbReference>
<dbReference type="PANTHER" id="PTHR43304:SF1">
    <property type="entry name" value="PAC DOMAIN-CONTAINING PROTEIN"/>
    <property type="match status" value="1"/>
</dbReference>
<feature type="domain" description="PAC" evidence="8">
    <location>
        <begin position="78"/>
        <end position="130"/>
    </location>
</feature>
<gene>
    <name evidence="9" type="ORF">CLV96_0721</name>
</gene>
<dbReference type="InterPro" id="IPR035965">
    <property type="entry name" value="PAS-like_dom_sf"/>
</dbReference>
<reference evidence="9 10" key="1">
    <citation type="submission" date="2019-03" db="EMBL/GenBank/DDBJ databases">
        <title>Genomic Encyclopedia of Archaeal and Bacterial Type Strains, Phase II (KMG-II): from individual species to whole genera.</title>
        <authorList>
            <person name="Goeker M."/>
        </authorList>
    </citation>
    <scope>NUCLEOTIDE SEQUENCE [LARGE SCALE GENOMIC DNA]</scope>
    <source>
        <strain evidence="9 10">DSM 21537</strain>
    </source>
</reference>
<dbReference type="InterPro" id="IPR003594">
    <property type="entry name" value="HATPase_dom"/>
</dbReference>
<dbReference type="InterPro" id="IPR001610">
    <property type="entry name" value="PAC"/>
</dbReference>
<dbReference type="InterPro" id="IPR004358">
    <property type="entry name" value="Sig_transdc_His_kin-like_C"/>
</dbReference>
<dbReference type="Pfam" id="PF08447">
    <property type="entry name" value="PAS_3"/>
    <property type="match status" value="1"/>
</dbReference>
<dbReference type="PROSITE" id="PS50112">
    <property type="entry name" value="PAS"/>
    <property type="match status" value="2"/>
</dbReference>
<dbReference type="InterPro" id="IPR036097">
    <property type="entry name" value="HisK_dim/P_sf"/>
</dbReference>
<dbReference type="PROSITE" id="PS50113">
    <property type="entry name" value="PAC"/>
    <property type="match status" value="3"/>
</dbReference>
<dbReference type="EC" id="2.7.13.3" evidence="2"/>
<feature type="domain" description="PAC" evidence="8">
    <location>
        <begin position="199"/>
        <end position="257"/>
    </location>
</feature>
<feature type="domain" description="PAC" evidence="8">
    <location>
        <begin position="327"/>
        <end position="379"/>
    </location>
</feature>
<comment type="catalytic activity">
    <reaction evidence="1">
        <text>ATP + protein L-histidine = ADP + protein N-phospho-L-histidine.</text>
        <dbReference type="EC" id="2.7.13.3"/>
    </reaction>
</comment>
<dbReference type="NCBIfam" id="TIGR00229">
    <property type="entry name" value="sensory_box"/>
    <property type="match status" value="4"/>
</dbReference>
<dbReference type="AlphaFoldDB" id="A0A4R8MQW4"/>
<dbReference type="SMART" id="SM00387">
    <property type="entry name" value="HATPase_c"/>
    <property type="match status" value="1"/>
</dbReference>
<evidence type="ECO:0000259" key="6">
    <source>
        <dbReference type="PROSITE" id="PS50109"/>
    </source>
</evidence>
<dbReference type="Proteomes" id="UP000294684">
    <property type="component" value="Unassembled WGS sequence"/>
</dbReference>
<feature type="domain" description="PAS" evidence="7">
    <location>
        <begin position="131"/>
        <end position="209"/>
    </location>
</feature>
<dbReference type="PRINTS" id="PR00344">
    <property type="entry name" value="BCTRLSENSOR"/>
</dbReference>
<dbReference type="InterPro" id="IPR013656">
    <property type="entry name" value="PAS_4"/>
</dbReference>
<dbReference type="SUPFAM" id="SSF55874">
    <property type="entry name" value="ATPase domain of HSP90 chaperone/DNA topoisomerase II/histidine kinase"/>
    <property type="match status" value="1"/>
</dbReference>
<evidence type="ECO:0000256" key="5">
    <source>
        <dbReference type="ARBA" id="ARBA00022777"/>
    </source>
</evidence>
<evidence type="ECO:0000256" key="2">
    <source>
        <dbReference type="ARBA" id="ARBA00012438"/>
    </source>
</evidence>
<dbReference type="InterPro" id="IPR005467">
    <property type="entry name" value="His_kinase_dom"/>
</dbReference>
<sequence length="869" mass="99463">MGLELTDQRLINTILEQSVNAIVISDLEGNLQFVNQAFLSLWGYDHVDEIIGKTALTFTDDKEKTELILSEILTQSQWKGELRAKRKDGSTFEISVSAYSSKDKQGNITHLLASFSDQTKTKELERYAKEREIYFSQILDSISDLVFCKDKNFTVTYVNQACADFYGVTKQNLIGINDVAYNEKEYTKAYHLEDKKVFETGTTSYVRREPNVGQNGIIRILETVKNPILDAKGNINEIVGVSRDITETQVLEDRLQLVTELTSDYIYSAKIENGEVVAEWSSKELRTTSGYSIEEISKLGGWFNIIIKEDLTNIAERMTKILKGETGVVEYRIRTKSGKIKWLRDYTRPIRDESGKVTSIIGAAKDITSEKETELKYLVSSQRYQAAMESALEAIYFLETLKNKEGEIIDFIISDVNQKAEEQVGMKKEELIGKGICQLFPVNRENGFFEDYIKVVKTKIPMEQEFQIPGNYAAPGYYFHQVIPTNDGIVIQTRDISDRKRMEELLLRTNRLAKVGSFDYDLTNKQIQLSKVATEILVQTSNHLHQVDLSFFGTKEFKKILKQKEIHCIKTKETFDLECLVEAGSGNEFWIRIIATPKFIEDNCIGFYGAIQNIQDQKLIQNSLFEKENLLLTKNRELESLVQITKKQNERLKEYTYITSHNLRAPIANLISLTEMLKENPANPELLGFIESSSYQLDQIIRNLNELLNIERDTKELPKSKILIKESIDAQVFLLKNGANREIEITNQVPEEIQLLGFQAYFDSIVNNILTNAIKYADPKKVCKIRISLKETKEFLRIGINDNGPGIDMIRHGQKIFKMNFRLRQDIEGKGMGLFLSKHQIEAMNGSIELESELGNGSTFYLNFPKTQI</sequence>
<dbReference type="InterPro" id="IPR036890">
    <property type="entry name" value="HATPase_C_sf"/>
</dbReference>
<dbReference type="InterPro" id="IPR003661">
    <property type="entry name" value="HisK_dim/P_dom"/>
</dbReference>
<dbReference type="STRING" id="1193051.LEP1GSC017_3243"/>
<dbReference type="Gene3D" id="1.10.287.130">
    <property type="match status" value="1"/>
</dbReference>
<evidence type="ECO:0000256" key="1">
    <source>
        <dbReference type="ARBA" id="ARBA00000085"/>
    </source>
</evidence>
<dbReference type="Pfam" id="PF08448">
    <property type="entry name" value="PAS_4"/>
    <property type="match status" value="1"/>
</dbReference>
<comment type="caution">
    <text evidence="9">The sequence shown here is derived from an EMBL/GenBank/DDBJ whole genome shotgun (WGS) entry which is preliminary data.</text>
</comment>
<dbReference type="OrthoDB" id="344048at2"/>
<evidence type="ECO:0000313" key="9">
    <source>
        <dbReference type="EMBL" id="TDY71749.1"/>
    </source>
</evidence>
<dbReference type="SMART" id="SM00091">
    <property type="entry name" value="PAS"/>
    <property type="match status" value="3"/>
</dbReference>
<dbReference type="Gene3D" id="3.30.450.20">
    <property type="entry name" value="PAS domain"/>
    <property type="match status" value="5"/>
</dbReference>
<accession>A0A4R8MQW4</accession>
<feature type="domain" description="PAS" evidence="7">
    <location>
        <begin position="7"/>
        <end position="76"/>
    </location>
</feature>
<keyword evidence="5" id="KW-0418">Kinase</keyword>
<dbReference type="GO" id="GO:0000155">
    <property type="term" value="F:phosphorelay sensor kinase activity"/>
    <property type="evidence" value="ECO:0007669"/>
    <property type="project" value="InterPro"/>
</dbReference>
<dbReference type="SUPFAM" id="SSF47384">
    <property type="entry name" value="Homodimeric domain of signal transducing histidine kinase"/>
    <property type="match status" value="1"/>
</dbReference>
<dbReference type="PANTHER" id="PTHR43304">
    <property type="entry name" value="PHYTOCHROME-LIKE PROTEIN CPH1"/>
    <property type="match status" value="1"/>
</dbReference>
<dbReference type="Pfam" id="PF02518">
    <property type="entry name" value="HATPase_c"/>
    <property type="match status" value="1"/>
</dbReference>
<keyword evidence="4" id="KW-0808">Transferase</keyword>
<dbReference type="Pfam" id="PF13426">
    <property type="entry name" value="PAS_9"/>
    <property type="match status" value="2"/>
</dbReference>
<name>A0A4R8MQW4_LEPME</name>
<evidence type="ECO:0000256" key="4">
    <source>
        <dbReference type="ARBA" id="ARBA00022679"/>
    </source>
</evidence>
<dbReference type="InterPro" id="IPR013655">
    <property type="entry name" value="PAS_fold_3"/>
</dbReference>
<keyword evidence="3" id="KW-0597">Phosphoprotein</keyword>
<dbReference type="PROSITE" id="PS50109">
    <property type="entry name" value="HIS_KIN"/>
    <property type="match status" value="1"/>
</dbReference>
<dbReference type="GeneID" id="79826068"/>
<protein>
    <recommendedName>
        <fullName evidence="2">histidine kinase</fullName>
        <ecNumber evidence="2">2.7.13.3</ecNumber>
    </recommendedName>
</protein>
<dbReference type="CDD" id="cd00130">
    <property type="entry name" value="PAS"/>
    <property type="match status" value="4"/>
</dbReference>
<evidence type="ECO:0000256" key="3">
    <source>
        <dbReference type="ARBA" id="ARBA00022553"/>
    </source>
</evidence>